<feature type="domain" description="Rad50/SbcC-type AAA" evidence="2">
    <location>
        <begin position="8"/>
        <end position="92"/>
    </location>
</feature>
<dbReference type="Gene3D" id="3.40.50.300">
    <property type="entry name" value="P-loop containing nucleotide triphosphate hydrolases"/>
    <property type="match status" value="2"/>
</dbReference>
<proteinExistence type="predicted"/>
<evidence type="ECO:0000313" key="4">
    <source>
        <dbReference type="Proteomes" id="UP000263833"/>
    </source>
</evidence>
<sequence length="772" mass="84111">MTVAPLKSLTLTAFRGASETFKLDFEPKTKLTIVYGENGTGKTTICDAFEVLAKGEAGSLKDKGIDATRHKYLNSAKKKPEDLAVSLETAQGAACTGKLSGKNVMVTPESGRPRLAIMRRKQMLDFVEATPGERYTAIAKFIDITAFEQSEAHLKKLVGDLEAEKVDAGKEVFGSYTALADVYASAGNAPGQNPAEWAAELLAQPEGNEAQEQAAVDMLVVQYQALCAYPGQLLARESVVATAQSDFDTAQAEMAASASAATASANELVAVLEAGQHYLEAHPNTDVCPLCESAERAPGLATTIKDRLSQFEAVRAAKAKLDKCRSTLDRASADLALLQSGYAENLTGYQSARTGFAWDQKYTFPESLPPQAIADLQVWLDANNDLHGKWKDIEASLRQGKERRENAGRALQRYNDNTAKVAELGALIPKLEQAYALVKSQRQAFTDNIIAEIAAKVGELYEKVHKGEGKDKIALAIDHAKRASIDLNAEFSGQDAPPQAYFSQSHLDTLGLCIFLALALREKPDETVLILDDVLGSVDEPHVDRVIEMICATTKEFRHTLITTHYGPWRHKYRWGMIKGVHPCQFVHLLGTGLDGVIQATGSIPETERLRAMTLQQPQDLQAIVGKAGVVLEALLIFVAERYACRLPFKPNGRHALGDLLPYVKGKLRDELHIEIVESDGTTVTVKDKIQFKPILDEISAIVTVRNEVGAHFNTDGFDVPDAKALAFANHVMALADAMICPDHGWPTSDRSGDHWANSGGTRRMRPLKEPK</sequence>
<dbReference type="EMBL" id="QRGP01000002">
    <property type="protein sequence ID" value="RDV03033.1"/>
    <property type="molecule type" value="Genomic_DNA"/>
</dbReference>
<organism evidence="3 4">
    <name type="scientific">Sphingorhabdus pulchriflava</name>
    <dbReference type="NCBI Taxonomy" id="2292257"/>
    <lineage>
        <taxon>Bacteria</taxon>
        <taxon>Pseudomonadati</taxon>
        <taxon>Pseudomonadota</taxon>
        <taxon>Alphaproteobacteria</taxon>
        <taxon>Sphingomonadales</taxon>
        <taxon>Sphingomonadaceae</taxon>
        <taxon>Sphingorhabdus</taxon>
    </lineage>
</organism>
<dbReference type="InterPro" id="IPR038729">
    <property type="entry name" value="Rad50/SbcC_AAA"/>
</dbReference>
<evidence type="ECO:0000256" key="1">
    <source>
        <dbReference type="SAM" id="MobiDB-lite"/>
    </source>
</evidence>
<protein>
    <recommendedName>
        <fullName evidence="2">Rad50/SbcC-type AAA domain-containing protein</fullName>
    </recommendedName>
</protein>
<keyword evidence="4" id="KW-1185">Reference proteome</keyword>
<dbReference type="SUPFAM" id="SSF52540">
    <property type="entry name" value="P-loop containing nucleoside triphosphate hydrolases"/>
    <property type="match status" value="1"/>
</dbReference>
<dbReference type="PANTHER" id="PTHR32182:SF0">
    <property type="entry name" value="DNA REPLICATION AND REPAIR PROTEIN RECF"/>
    <property type="match status" value="1"/>
</dbReference>
<dbReference type="GO" id="GO:0016887">
    <property type="term" value="F:ATP hydrolysis activity"/>
    <property type="evidence" value="ECO:0007669"/>
    <property type="project" value="InterPro"/>
</dbReference>
<name>A0A371B6G5_9SPHN</name>
<evidence type="ECO:0000259" key="2">
    <source>
        <dbReference type="Pfam" id="PF13476"/>
    </source>
</evidence>
<dbReference type="PANTHER" id="PTHR32182">
    <property type="entry name" value="DNA REPLICATION AND REPAIR PROTEIN RECF"/>
    <property type="match status" value="1"/>
</dbReference>
<dbReference type="GO" id="GO:0006302">
    <property type="term" value="P:double-strand break repair"/>
    <property type="evidence" value="ECO:0007669"/>
    <property type="project" value="InterPro"/>
</dbReference>
<gene>
    <name evidence="3" type="ORF">DXH95_14105</name>
</gene>
<reference evidence="4" key="1">
    <citation type="submission" date="2018-08" db="EMBL/GenBank/DDBJ databases">
        <authorList>
            <person name="Kim S.-J."/>
            <person name="Jung G.-Y."/>
        </authorList>
    </citation>
    <scope>NUCLEOTIDE SEQUENCE [LARGE SCALE GENOMIC DNA]</scope>
    <source>
        <strain evidence="4">GY_G</strain>
    </source>
</reference>
<comment type="caution">
    <text evidence="3">The sequence shown here is derived from an EMBL/GenBank/DDBJ whole genome shotgun (WGS) entry which is preliminary data.</text>
</comment>
<dbReference type="GO" id="GO:0000731">
    <property type="term" value="P:DNA synthesis involved in DNA repair"/>
    <property type="evidence" value="ECO:0007669"/>
    <property type="project" value="TreeGrafter"/>
</dbReference>
<dbReference type="OrthoDB" id="7877292at2"/>
<dbReference type="RefSeq" id="WP_115550136.1">
    <property type="nucleotide sequence ID" value="NZ_QRGP01000002.1"/>
</dbReference>
<evidence type="ECO:0000313" key="3">
    <source>
        <dbReference type="EMBL" id="RDV03033.1"/>
    </source>
</evidence>
<accession>A0A371B6G5</accession>
<dbReference type="InterPro" id="IPR027417">
    <property type="entry name" value="P-loop_NTPase"/>
</dbReference>
<dbReference type="CDD" id="cd00267">
    <property type="entry name" value="ABC_ATPase"/>
    <property type="match status" value="1"/>
</dbReference>
<dbReference type="Pfam" id="PF13476">
    <property type="entry name" value="AAA_23"/>
    <property type="match status" value="1"/>
</dbReference>
<feature type="region of interest" description="Disordered" evidence="1">
    <location>
        <begin position="750"/>
        <end position="772"/>
    </location>
</feature>
<dbReference type="Proteomes" id="UP000263833">
    <property type="component" value="Unassembled WGS sequence"/>
</dbReference>
<dbReference type="AlphaFoldDB" id="A0A371B6G5"/>